<dbReference type="Pfam" id="PF13508">
    <property type="entry name" value="Acetyltransf_7"/>
    <property type="match status" value="1"/>
</dbReference>
<comment type="caution">
    <text evidence="2">The sequence shown here is derived from an EMBL/GenBank/DDBJ whole genome shotgun (WGS) entry which is preliminary data.</text>
</comment>
<evidence type="ECO:0000259" key="1">
    <source>
        <dbReference type="PROSITE" id="PS51186"/>
    </source>
</evidence>
<dbReference type="InterPro" id="IPR016181">
    <property type="entry name" value="Acyl_CoA_acyltransferase"/>
</dbReference>
<name>A0AAN6KBC7_9PEZI</name>
<dbReference type="GO" id="GO:0016747">
    <property type="term" value="F:acyltransferase activity, transferring groups other than amino-acyl groups"/>
    <property type="evidence" value="ECO:0007669"/>
    <property type="project" value="InterPro"/>
</dbReference>
<dbReference type="EMBL" id="JAUJLE010000160">
    <property type="protein sequence ID" value="KAK0973549.1"/>
    <property type="molecule type" value="Genomic_DNA"/>
</dbReference>
<dbReference type="Proteomes" id="UP001175353">
    <property type="component" value="Unassembled WGS sequence"/>
</dbReference>
<accession>A0AAN6KBC7</accession>
<organism evidence="2 3">
    <name type="scientific">Friedmanniomyces endolithicus</name>
    <dbReference type="NCBI Taxonomy" id="329885"/>
    <lineage>
        <taxon>Eukaryota</taxon>
        <taxon>Fungi</taxon>
        <taxon>Dikarya</taxon>
        <taxon>Ascomycota</taxon>
        <taxon>Pezizomycotina</taxon>
        <taxon>Dothideomycetes</taxon>
        <taxon>Dothideomycetidae</taxon>
        <taxon>Mycosphaerellales</taxon>
        <taxon>Teratosphaeriaceae</taxon>
        <taxon>Friedmanniomyces</taxon>
    </lineage>
</organism>
<dbReference type="SUPFAM" id="SSF55729">
    <property type="entry name" value="Acyl-CoA N-acyltransferases (Nat)"/>
    <property type="match status" value="1"/>
</dbReference>
<dbReference type="PANTHER" id="PTHR42791">
    <property type="entry name" value="GNAT FAMILY ACETYLTRANSFERASE"/>
    <property type="match status" value="1"/>
</dbReference>
<keyword evidence="3" id="KW-1185">Reference proteome</keyword>
<reference evidence="2" key="1">
    <citation type="submission" date="2023-06" db="EMBL/GenBank/DDBJ databases">
        <title>Black Yeasts Isolated from many extreme environments.</title>
        <authorList>
            <person name="Coleine C."/>
            <person name="Stajich J.E."/>
            <person name="Selbmann L."/>
        </authorList>
    </citation>
    <scope>NUCLEOTIDE SEQUENCE</scope>
    <source>
        <strain evidence="2">CCFEE 5200</strain>
    </source>
</reference>
<evidence type="ECO:0000313" key="2">
    <source>
        <dbReference type="EMBL" id="KAK0973549.1"/>
    </source>
</evidence>
<dbReference type="PROSITE" id="PS51186">
    <property type="entry name" value="GNAT"/>
    <property type="match status" value="1"/>
</dbReference>
<dbReference type="AlphaFoldDB" id="A0AAN6KBC7"/>
<gene>
    <name evidence="2" type="ORF">LTR91_014699</name>
</gene>
<dbReference type="Gene3D" id="3.40.630.30">
    <property type="match status" value="1"/>
</dbReference>
<dbReference type="CDD" id="cd04301">
    <property type="entry name" value="NAT_SF"/>
    <property type="match status" value="1"/>
</dbReference>
<evidence type="ECO:0000313" key="3">
    <source>
        <dbReference type="Proteomes" id="UP001175353"/>
    </source>
</evidence>
<proteinExistence type="predicted"/>
<dbReference type="InterPro" id="IPR000182">
    <property type="entry name" value="GNAT_dom"/>
</dbReference>
<feature type="domain" description="N-acetyltransferase" evidence="1">
    <location>
        <begin position="59"/>
        <end position="219"/>
    </location>
</feature>
<dbReference type="PANTHER" id="PTHR42791:SF17">
    <property type="entry name" value="ACETYLTRANSFERASE, GNAT FAMILY FAMILY (AFU_ORTHOLOGUE AFUA_8G05690)"/>
    <property type="match status" value="1"/>
</dbReference>
<dbReference type="InterPro" id="IPR052523">
    <property type="entry name" value="Trichothecene_AcTrans"/>
</dbReference>
<sequence length="225" mass="26507">MATLICPLQETDIPAYARLELEAFRTHPRINMLWPRGYTDDLYAYYEERKSKSFHDKDCRIMKAVDDQTGEILGVSEWDFHLDPEATARSQPTDPNELPPANWPRSGNWEIRKFFVLEWEKWTRETFAGKPYIELHLLVVHPKFHRRGAGTKLLRWGCDQADKHGVAMCLESTPAGMELYKRFGFREVRTLKADMRQFGWDQPYDEDAAKRVWMVRDVDAHAHKH</sequence>
<protein>
    <recommendedName>
        <fullName evidence="1">N-acetyltransferase domain-containing protein</fullName>
    </recommendedName>
</protein>